<reference evidence="2 3" key="1">
    <citation type="journal article" date="2022" name="Nat. Genet.">
        <title>Improved pea reference genome and pan-genome highlight genomic features and evolutionary characteristics.</title>
        <authorList>
            <person name="Yang T."/>
            <person name="Liu R."/>
            <person name="Luo Y."/>
            <person name="Hu S."/>
            <person name="Wang D."/>
            <person name="Wang C."/>
            <person name="Pandey M.K."/>
            <person name="Ge S."/>
            <person name="Xu Q."/>
            <person name="Li N."/>
            <person name="Li G."/>
            <person name="Huang Y."/>
            <person name="Saxena R.K."/>
            <person name="Ji Y."/>
            <person name="Li M."/>
            <person name="Yan X."/>
            <person name="He Y."/>
            <person name="Liu Y."/>
            <person name="Wang X."/>
            <person name="Xiang C."/>
            <person name="Varshney R.K."/>
            <person name="Ding H."/>
            <person name="Gao S."/>
            <person name="Zong X."/>
        </authorList>
    </citation>
    <scope>NUCLEOTIDE SEQUENCE [LARGE SCALE GENOMIC DNA]</scope>
    <source>
        <strain evidence="2 3">cv. Zhongwan 6</strain>
    </source>
</reference>
<proteinExistence type="predicted"/>
<organism evidence="2 3">
    <name type="scientific">Pisum sativum</name>
    <name type="common">Garden pea</name>
    <name type="synonym">Lathyrus oleraceus</name>
    <dbReference type="NCBI Taxonomy" id="3888"/>
    <lineage>
        <taxon>Eukaryota</taxon>
        <taxon>Viridiplantae</taxon>
        <taxon>Streptophyta</taxon>
        <taxon>Embryophyta</taxon>
        <taxon>Tracheophyta</taxon>
        <taxon>Spermatophyta</taxon>
        <taxon>Magnoliopsida</taxon>
        <taxon>eudicotyledons</taxon>
        <taxon>Gunneridae</taxon>
        <taxon>Pentapetalae</taxon>
        <taxon>rosids</taxon>
        <taxon>fabids</taxon>
        <taxon>Fabales</taxon>
        <taxon>Fabaceae</taxon>
        <taxon>Papilionoideae</taxon>
        <taxon>50 kb inversion clade</taxon>
        <taxon>NPAAA clade</taxon>
        <taxon>Hologalegina</taxon>
        <taxon>IRL clade</taxon>
        <taxon>Fabeae</taxon>
        <taxon>Lathyrus</taxon>
    </lineage>
</organism>
<name>A0A9D4WS25_PEA</name>
<sequence>MVCGRCVSSIFVRAGILNRRLRLSFVGKGLLPRVDPQLAVYFPNRVFKRYLGMMVDTGSMSTRAGPSMDTASQKDDDSARSGFVTGGWKRNICVNDSTR</sequence>
<dbReference type="Proteomes" id="UP001058974">
    <property type="component" value="Chromosome 5"/>
</dbReference>
<evidence type="ECO:0000313" key="2">
    <source>
        <dbReference type="EMBL" id="KAI5405646.1"/>
    </source>
</evidence>
<gene>
    <name evidence="2" type="ORF">KIW84_052419</name>
</gene>
<dbReference type="Gramene" id="Psat05G0241900-T10">
    <property type="protein sequence ID" value="KAI5405646.1"/>
    <property type="gene ID" value="KIW84_052419"/>
</dbReference>
<keyword evidence="3" id="KW-1185">Reference proteome</keyword>
<comment type="caution">
    <text evidence="2">The sequence shown here is derived from an EMBL/GenBank/DDBJ whole genome shotgun (WGS) entry which is preliminary data.</text>
</comment>
<evidence type="ECO:0000256" key="1">
    <source>
        <dbReference type="SAM" id="MobiDB-lite"/>
    </source>
</evidence>
<feature type="region of interest" description="Disordered" evidence="1">
    <location>
        <begin position="62"/>
        <end position="85"/>
    </location>
</feature>
<dbReference type="AlphaFoldDB" id="A0A9D4WS25"/>
<dbReference type="EMBL" id="JAMSHJ010000005">
    <property type="protein sequence ID" value="KAI5405646.1"/>
    <property type="molecule type" value="Genomic_DNA"/>
</dbReference>
<protein>
    <submittedName>
        <fullName evidence="2">Uncharacterized protein</fullName>
    </submittedName>
</protein>
<evidence type="ECO:0000313" key="3">
    <source>
        <dbReference type="Proteomes" id="UP001058974"/>
    </source>
</evidence>
<dbReference type="Gramene" id="PSAT_LOCUS23057_t1">
    <property type="protein sequence ID" value="CAL5204034.1"/>
    <property type="gene ID" value="PSAT_LOCUS23057"/>
</dbReference>
<accession>A0A9D4WS25</accession>